<reference evidence="1 2" key="1">
    <citation type="submission" date="2017-06" db="EMBL/GenBank/DDBJ databases">
        <authorList>
            <person name="Kim H.J."/>
            <person name="Triplett B.A."/>
        </authorList>
    </citation>
    <scope>NUCLEOTIDE SEQUENCE [LARGE SCALE GENOMIC DNA]</scope>
    <source>
        <strain evidence="1">FRACA_ARgP5</strain>
    </source>
</reference>
<evidence type="ECO:0000313" key="1">
    <source>
        <dbReference type="EMBL" id="SNQ50841.1"/>
    </source>
</evidence>
<gene>
    <name evidence="1" type="ORF">FRACA_540027</name>
</gene>
<dbReference type="Proteomes" id="UP000234331">
    <property type="component" value="Unassembled WGS sequence"/>
</dbReference>
<accession>A0A2I2KYU9</accession>
<proteinExistence type="predicted"/>
<protein>
    <submittedName>
        <fullName evidence="1">Uncharacterized protein</fullName>
    </submittedName>
</protein>
<dbReference type="RefSeq" id="WP_101834384.1">
    <property type="nucleotide sequence ID" value="NZ_FZMO01000490.1"/>
</dbReference>
<keyword evidence="2" id="KW-1185">Reference proteome</keyword>
<evidence type="ECO:0000313" key="2">
    <source>
        <dbReference type="Proteomes" id="UP000234331"/>
    </source>
</evidence>
<sequence>MALTGARHRRGVYAREIPVTFYHTTIPRIHAITTVAAGAEDRVEDPGRDLFLLILSDAVLRRTRGTGFRVAAVYPWSFSITDRFPACKTEPM</sequence>
<dbReference type="AlphaFoldDB" id="A0A2I2KYU9"/>
<name>A0A2I2KYU9_9ACTN</name>
<dbReference type="EMBL" id="FZMO01000490">
    <property type="protein sequence ID" value="SNQ50841.1"/>
    <property type="molecule type" value="Genomic_DNA"/>
</dbReference>
<organism evidence="1 2">
    <name type="scientific">Frankia canadensis</name>
    <dbReference type="NCBI Taxonomy" id="1836972"/>
    <lineage>
        <taxon>Bacteria</taxon>
        <taxon>Bacillati</taxon>
        <taxon>Actinomycetota</taxon>
        <taxon>Actinomycetes</taxon>
        <taxon>Frankiales</taxon>
        <taxon>Frankiaceae</taxon>
        <taxon>Frankia</taxon>
    </lineage>
</organism>